<dbReference type="InterPro" id="IPR018490">
    <property type="entry name" value="cNMP-bd_dom_sf"/>
</dbReference>
<proteinExistence type="predicted"/>
<keyword evidence="3" id="KW-1185">Reference proteome</keyword>
<protein>
    <submittedName>
        <fullName evidence="2">Crp/Fnr family transcriptional regulator</fullName>
    </submittedName>
</protein>
<dbReference type="InterPro" id="IPR014710">
    <property type="entry name" value="RmlC-like_jellyroll"/>
</dbReference>
<evidence type="ECO:0000313" key="2">
    <source>
        <dbReference type="EMBL" id="MDO5975498.1"/>
    </source>
</evidence>
<dbReference type="RefSeq" id="WP_303302706.1">
    <property type="nucleotide sequence ID" value="NZ_BAABDA010000050.1"/>
</dbReference>
<evidence type="ECO:0000259" key="1">
    <source>
        <dbReference type="Pfam" id="PF00027"/>
    </source>
</evidence>
<feature type="domain" description="Cyclic nucleotide-binding" evidence="1">
    <location>
        <begin position="30"/>
        <end position="116"/>
    </location>
</feature>
<name>A0ABT8WQP8_9FLAO</name>
<dbReference type="CDD" id="cd00038">
    <property type="entry name" value="CAP_ED"/>
    <property type="match status" value="1"/>
</dbReference>
<gene>
    <name evidence="2" type="ORF">Q4Q40_14980</name>
</gene>
<dbReference type="InterPro" id="IPR000595">
    <property type="entry name" value="cNMP-bd_dom"/>
</dbReference>
<accession>A0ABT8WQP8</accession>
<reference evidence="2" key="1">
    <citation type="submission" date="2023-07" db="EMBL/GenBank/DDBJ databases">
        <title>Two novel species in the genus Flavivirga.</title>
        <authorList>
            <person name="Kwon K."/>
        </authorList>
    </citation>
    <scope>NUCLEOTIDE SEQUENCE</scope>
    <source>
        <strain evidence="2">KACC 14158</strain>
    </source>
</reference>
<organism evidence="2 3">
    <name type="scientific">Flavivirga jejuensis</name>
    <dbReference type="NCBI Taxonomy" id="870487"/>
    <lineage>
        <taxon>Bacteria</taxon>
        <taxon>Pseudomonadati</taxon>
        <taxon>Bacteroidota</taxon>
        <taxon>Flavobacteriia</taxon>
        <taxon>Flavobacteriales</taxon>
        <taxon>Flavobacteriaceae</taxon>
        <taxon>Flavivirga</taxon>
    </lineage>
</organism>
<comment type="caution">
    <text evidence="2">The sequence shown here is derived from an EMBL/GenBank/DDBJ whole genome shotgun (WGS) entry which is preliminary data.</text>
</comment>
<dbReference type="SUPFAM" id="SSF51206">
    <property type="entry name" value="cAMP-binding domain-like"/>
    <property type="match status" value="1"/>
</dbReference>
<evidence type="ECO:0000313" key="3">
    <source>
        <dbReference type="Proteomes" id="UP001176806"/>
    </source>
</evidence>
<sequence>MSIKLREHIEEITPISDSEFEYVLSHFKVKKLKKHQFLIQNGNLVKDDHFVVNGLLKAYYTNDEGKEHILQFAKEDWWITDYQAYFKKIKATTNIDCLEDCEVLCLSLHNRDKLCAELQKIEHFFRVKSNFGYIALQRRILSLLDQDAKGRYEELVSLYPSLLQRVPKTILASYLGVSRETLSRLS</sequence>
<dbReference type="Pfam" id="PF00027">
    <property type="entry name" value="cNMP_binding"/>
    <property type="match status" value="1"/>
</dbReference>
<dbReference type="EMBL" id="JAUOEL010000005">
    <property type="protein sequence ID" value="MDO5975498.1"/>
    <property type="molecule type" value="Genomic_DNA"/>
</dbReference>
<dbReference type="Gene3D" id="2.60.120.10">
    <property type="entry name" value="Jelly Rolls"/>
    <property type="match status" value="1"/>
</dbReference>
<dbReference type="Proteomes" id="UP001176806">
    <property type="component" value="Unassembled WGS sequence"/>
</dbReference>